<feature type="compositionally biased region" description="Basic residues" evidence="1">
    <location>
        <begin position="344"/>
        <end position="355"/>
    </location>
</feature>
<evidence type="ECO:0000313" key="2">
    <source>
        <dbReference type="EMBL" id="OJD24606.1"/>
    </source>
</evidence>
<keyword evidence="3" id="KW-1185">Reference proteome</keyword>
<dbReference type="EMBL" id="LGTZ01000527">
    <property type="protein sequence ID" value="OJD24606.1"/>
    <property type="molecule type" value="Genomic_DNA"/>
</dbReference>
<dbReference type="VEuPathDB" id="FungiDB:ACJ73_04031"/>
<feature type="compositionally biased region" description="Basic and acidic residues" evidence="1">
    <location>
        <begin position="245"/>
        <end position="265"/>
    </location>
</feature>
<evidence type="ECO:0000313" key="3">
    <source>
        <dbReference type="Proteomes" id="UP000242791"/>
    </source>
</evidence>
<sequence length="1062" mass="115659">MATYDGGALLPSYGLRKVRLDYAKHARGIQTNKKNVSCLPLRSIVSSTFLLVTQLVSWCQTRVSPTVHPKAPISVNMVVASSMDDVIYHWLSKLDSSEGSPGRPKSSFTRRNDLLDTKRIDELCETPSQVKQQSHGTEPRAKISHAPQIDHNGSLPLSGDRHLMATMNENSNVPDPIPGMQTWNHTMSDAHTKVHDDGEPRTRATDKAGLLDNTSQTPVSQSHVTSNHDSKSSNPLLSNVISRGSYDRRPRYKTRPDRYVLKDTHPSATASASGTKSRKSSQIHNVVENLPKSTRDSSFLPTSTGANQPPGTATTTGKITPVTTVSHRPPISLGSSTDNEKEKVHKGKKRRKENRFKHSFRAPNVIRDRLSLPVNRGVGFLNRARVGHSGVPDLSFSGMEFLTNGVKRPSETDPTIPNHAKRVKEDEDQGRISRYFSKQTAEPLIREASQAFARQHNTLPLHLEVDAIGSAGTEPPASQLIADFVVPKAGARLLSEASLNPSRSTSNRLLRQANPPRDWPPQDVVGKLDNRCTMLVAAKTARNIAMLDQCRMAVQHAAQMVSHEDRVLIDAEVKRDYPIAKLVSGFSLQQTERAIEKMIKSENQVLAEICTLFDSGSENAGLSDAFEGAQGAGSGNGIASSAPGLHLSESLTTHPTSNTFQRQPPFPTIKDSPKAHQNTASSSDPSQYQSSANECNATSPASHILTSDATTSRQPHVQALSGDDEGASQQEGTLGSVQLPVPILDPTHELAAKSMTNLAQWQSGQNVNDVISVVDPSVSIGLNNIHPSNNCGSESNQAWHLELDTGKPQSPFLQNATKPGQPYKPEIGPSTNEKCLNSSVDAAGSMVSSAQCPSPMRAESIRNRLVPQQPYATRPLSSTGLMVSANPLTANAEGPYSGTRYTEQANSQHLSTNHLSSVNSGDRPTTPALSLLSGFSNIQSCDTGWVSESHPARHIEQHLRFDPSNIQYRHRQLDFLHATPSSPTVRRTSTAPRSSRTVTSTTPWYDNQTMPWAPSSAIQNTQPIFNSHPHFVHQGLFPKSYEFCSAPFPPSSLPFSHPNKLH</sequence>
<organism evidence="2 3">
    <name type="scientific">Blastomyces percursus</name>
    <dbReference type="NCBI Taxonomy" id="1658174"/>
    <lineage>
        <taxon>Eukaryota</taxon>
        <taxon>Fungi</taxon>
        <taxon>Dikarya</taxon>
        <taxon>Ascomycota</taxon>
        <taxon>Pezizomycotina</taxon>
        <taxon>Eurotiomycetes</taxon>
        <taxon>Eurotiomycetidae</taxon>
        <taxon>Onygenales</taxon>
        <taxon>Ajellomycetaceae</taxon>
        <taxon>Blastomyces</taxon>
    </lineage>
</organism>
<feature type="region of interest" description="Disordered" evidence="1">
    <location>
        <begin position="497"/>
        <end position="523"/>
    </location>
</feature>
<accession>A0A1J9Q776</accession>
<dbReference type="STRING" id="1658174.A0A1J9Q776"/>
<feature type="region of interest" description="Disordered" evidence="1">
    <location>
        <begin position="980"/>
        <end position="1006"/>
    </location>
</feature>
<dbReference type="OrthoDB" id="2537141at2759"/>
<feature type="region of interest" description="Disordered" evidence="1">
    <location>
        <begin position="627"/>
        <end position="731"/>
    </location>
</feature>
<protein>
    <submittedName>
        <fullName evidence="2">Uncharacterized protein</fullName>
    </submittedName>
</protein>
<feature type="compositionally biased region" description="Low complexity" evidence="1">
    <location>
        <begin position="681"/>
        <end position="691"/>
    </location>
</feature>
<feature type="compositionally biased region" description="Polar residues" evidence="1">
    <location>
        <begin position="497"/>
        <end position="509"/>
    </location>
</feature>
<feature type="compositionally biased region" description="Polar residues" evidence="1">
    <location>
        <begin position="296"/>
        <end position="307"/>
    </location>
</feature>
<feature type="compositionally biased region" description="Polar residues" evidence="1">
    <location>
        <begin position="212"/>
        <end position="225"/>
    </location>
</feature>
<evidence type="ECO:0000256" key="1">
    <source>
        <dbReference type="SAM" id="MobiDB-lite"/>
    </source>
</evidence>
<feature type="region of interest" description="Disordered" evidence="1">
    <location>
        <begin position="405"/>
        <end position="428"/>
    </location>
</feature>
<feature type="compositionally biased region" description="Polar residues" evidence="1">
    <location>
        <begin position="649"/>
        <end position="662"/>
    </location>
</feature>
<comment type="caution">
    <text evidence="2">The sequence shown here is derived from an EMBL/GenBank/DDBJ whole genome shotgun (WGS) entry which is preliminary data.</text>
</comment>
<proteinExistence type="predicted"/>
<feature type="region of interest" description="Disordered" evidence="1">
    <location>
        <begin position="190"/>
        <end position="355"/>
    </location>
</feature>
<dbReference type="AlphaFoldDB" id="A0A1J9Q776"/>
<dbReference type="Proteomes" id="UP000242791">
    <property type="component" value="Unassembled WGS sequence"/>
</dbReference>
<feature type="compositionally biased region" description="Polar residues" evidence="1">
    <location>
        <begin position="692"/>
        <end position="715"/>
    </location>
</feature>
<feature type="compositionally biased region" description="Low complexity" evidence="1">
    <location>
        <begin position="309"/>
        <end position="325"/>
    </location>
</feature>
<gene>
    <name evidence="2" type="ORF">ACJ73_04031</name>
</gene>
<feature type="compositionally biased region" description="Polar residues" evidence="1">
    <location>
        <begin position="232"/>
        <end position="242"/>
    </location>
</feature>
<name>A0A1J9Q776_9EURO</name>
<reference evidence="2 3" key="1">
    <citation type="submission" date="2015-08" db="EMBL/GenBank/DDBJ databases">
        <title>Emmonsia species relationships and genome sequence.</title>
        <authorList>
            <person name="Cuomo C.A."/>
            <person name="Schwartz I.S."/>
            <person name="Kenyon C."/>
            <person name="De Hoog G.S."/>
            <person name="Govender N.P."/>
            <person name="Botha A."/>
            <person name="Moreno L."/>
            <person name="De Vries M."/>
            <person name="Munoz J.F."/>
            <person name="Stielow J.B."/>
        </authorList>
    </citation>
    <scope>NUCLEOTIDE SEQUENCE [LARGE SCALE GENOMIC DNA]</scope>
    <source>
        <strain evidence="2 3">EI222</strain>
    </source>
</reference>
<feature type="compositionally biased region" description="Basic and acidic residues" evidence="1">
    <location>
        <begin position="190"/>
        <end position="206"/>
    </location>
</feature>
<feature type="region of interest" description="Disordered" evidence="1">
    <location>
        <begin position="126"/>
        <end position="160"/>
    </location>
</feature>
<feature type="compositionally biased region" description="Polar residues" evidence="1">
    <location>
        <begin position="266"/>
        <end position="275"/>
    </location>
</feature>
<feature type="compositionally biased region" description="Polar residues" evidence="1">
    <location>
        <begin position="126"/>
        <end position="136"/>
    </location>
</feature>
<feature type="compositionally biased region" description="Low complexity" evidence="1">
    <location>
        <begin position="980"/>
        <end position="1003"/>
    </location>
</feature>